<keyword evidence="5" id="KW-0479">Metal-binding</keyword>
<organism evidence="11">
    <name type="scientific">candidate division WOR-3 bacterium</name>
    <dbReference type="NCBI Taxonomy" id="2052148"/>
    <lineage>
        <taxon>Bacteria</taxon>
        <taxon>Bacteria division WOR-3</taxon>
    </lineage>
</organism>
<dbReference type="Gene3D" id="3.40.50.450">
    <property type="match status" value="1"/>
</dbReference>
<dbReference type="GO" id="GO:0003872">
    <property type="term" value="F:6-phosphofructokinase activity"/>
    <property type="evidence" value="ECO:0007669"/>
    <property type="project" value="UniProtKB-EC"/>
</dbReference>
<dbReference type="GO" id="GO:0016208">
    <property type="term" value="F:AMP binding"/>
    <property type="evidence" value="ECO:0007669"/>
    <property type="project" value="TreeGrafter"/>
</dbReference>
<dbReference type="GO" id="GO:0042802">
    <property type="term" value="F:identical protein binding"/>
    <property type="evidence" value="ECO:0007669"/>
    <property type="project" value="TreeGrafter"/>
</dbReference>
<dbReference type="SUPFAM" id="SSF53784">
    <property type="entry name" value="Phosphofructokinase"/>
    <property type="match status" value="1"/>
</dbReference>
<dbReference type="GO" id="GO:0006002">
    <property type="term" value="P:fructose 6-phosphate metabolic process"/>
    <property type="evidence" value="ECO:0007669"/>
    <property type="project" value="InterPro"/>
</dbReference>
<feature type="domain" description="Phosphofructokinase" evidence="10">
    <location>
        <begin position="2"/>
        <end position="205"/>
    </location>
</feature>
<evidence type="ECO:0000313" key="11">
    <source>
        <dbReference type="EMBL" id="HDL60224.1"/>
    </source>
</evidence>
<evidence type="ECO:0000256" key="8">
    <source>
        <dbReference type="ARBA" id="ARBA00023152"/>
    </source>
</evidence>
<keyword evidence="6" id="KW-0418">Kinase</keyword>
<protein>
    <submittedName>
        <fullName evidence="11">ATP-dependent 6-phosphofructokinase</fullName>
        <ecNumber evidence="11">2.7.1.11</ecNumber>
    </submittedName>
</protein>
<dbReference type="EC" id="2.7.1.11" evidence="11"/>
<dbReference type="InterPro" id="IPR000023">
    <property type="entry name" value="Phosphofructokinase_dom"/>
</dbReference>
<dbReference type="GO" id="GO:0046872">
    <property type="term" value="F:metal ion binding"/>
    <property type="evidence" value="ECO:0007669"/>
    <property type="project" value="UniProtKB-KW"/>
</dbReference>
<keyword evidence="8" id="KW-0324">Glycolysis</keyword>
<dbReference type="NCBIfam" id="NF002872">
    <property type="entry name" value="PRK03202.1"/>
    <property type="match status" value="1"/>
</dbReference>
<dbReference type="GO" id="GO:0048029">
    <property type="term" value="F:monosaccharide binding"/>
    <property type="evidence" value="ECO:0007669"/>
    <property type="project" value="TreeGrafter"/>
</dbReference>
<keyword evidence="7" id="KW-0460">Magnesium</keyword>
<keyword evidence="4 11" id="KW-0808">Transferase</keyword>
<evidence type="ECO:0000256" key="7">
    <source>
        <dbReference type="ARBA" id="ARBA00022842"/>
    </source>
</evidence>
<reference evidence="11" key="1">
    <citation type="journal article" date="2020" name="mSystems">
        <title>Genome- and Community-Level Interaction Insights into Carbon Utilization and Element Cycling Functions of Hydrothermarchaeota in Hydrothermal Sediment.</title>
        <authorList>
            <person name="Zhou Z."/>
            <person name="Liu Y."/>
            <person name="Xu W."/>
            <person name="Pan J."/>
            <person name="Luo Z.H."/>
            <person name="Li M."/>
        </authorList>
    </citation>
    <scope>NUCLEOTIDE SEQUENCE [LARGE SCALE GENOMIC DNA]</scope>
    <source>
        <strain evidence="11">HyVt-28</strain>
    </source>
</reference>
<accession>A0A7V0LUK7</accession>
<evidence type="ECO:0000256" key="2">
    <source>
        <dbReference type="ARBA" id="ARBA00004679"/>
    </source>
</evidence>
<evidence type="ECO:0000256" key="3">
    <source>
        <dbReference type="ARBA" id="ARBA00022490"/>
    </source>
</evidence>
<comment type="caution">
    <text evidence="11">The sequence shown here is derived from an EMBL/GenBank/DDBJ whole genome shotgun (WGS) entry which is preliminary data.</text>
</comment>
<evidence type="ECO:0000259" key="10">
    <source>
        <dbReference type="Pfam" id="PF00365"/>
    </source>
</evidence>
<name>A0A7V0LUK7_UNCW3</name>
<dbReference type="GO" id="GO:0061621">
    <property type="term" value="P:canonical glycolysis"/>
    <property type="evidence" value="ECO:0007669"/>
    <property type="project" value="TreeGrafter"/>
</dbReference>
<dbReference type="GO" id="GO:0005945">
    <property type="term" value="C:6-phosphofructokinase complex"/>
    <property type="evidence" value="ECO:0007669"/>
    <property type="project" value="TreeGrafter"/>
</dbReference>
<dbReference type="EMBL" id="DRDR01000088">
    <property type="protein sequence ID" value="HDL60224.1"/>
    <property type="molecule type" value="Genomic_DNA"/>
</dbReference>
<dbReference type="GO" id="GO:0070095">
    <property type="term" value="F:fructose-6-phosphate binding"/>
    <property type="evidence" value="ECO:0007669"/>
    <property type="project" value="TreeGrafter"/>
</dbReference>
<dbReference type="InterPro" id="IPR022953">
    <property type="entry name" value="ATP_PFK"/>
</dbReference>
<dbReference type="UniPathway" id="UPA00109">
    <property type="reaction ID" value="UER00182"/>
</dbReference>
<proteinExistence type="inferred from homology"/>
<feature type="non-terminal residue" evidence="11">
    <location>
        <position position="205"/>
    </location>
</feature>
<evidence type="ECO:0000256" key="6">
    <source>
        <dbReference type="ARBA" id="ARBA00022777"/>
    </source>
</evidence>
<dbReference type="AlphaFoldDB" id="A0A7V0LUK7"/>
<comment type="pathway">
    <text evidence="2">Carbohydrate degradation; glycolysis; D-glyceraldehyde 3-phosphate and glycerone phosphate from D-glucose: step 3/4.</text>
</comment>
<evidence type="ECO:0000256" key="1">
    <source>
        <dbReference type="ARBA" id="ARBA00001946"/>
    </source>
</evidence>
<gene>
    <name evidence="11" type="ORF">ENH14_02085</name>
</gene>
<dbReference type="PRINTS" id="PR00476">
    <property type="entry name" value="PHFRCTKINASE"/>
</dbReference>
<keyword evidence="3" id="KW-0963">Cytoplasm</keyword>
<dbReference type="GO" id="GO:0005524">
    <property type="term" value="F:ATP binding"/>
    <property type="evidence" value="ECO:0007669"/>
    <property type="project" value="TreeGrafter"/>
</dbReference>
<dbReference type="InterPro" id="IPR035966">
    <property type="entry name" value="PKF_sf"/>
</dbReference>
<dbReference type="GO" id="GO:0030388">
    <property type="term" value="P:fructose 1,6-bisphosphate metabolic process"/>
    <property type="evidence" value="ECO:0007669"/>
    <property type="project" value="TreeGrafter"/>
</dbReference>
<dbReference type="PANTHER" id="PTHR13697">
    <property type="entry name" value="PHOSPHOFRUCTOKINASE"/>
    <property type="match status" value="1"/>
</dbReference>
<dbReference type="Pfam" id="PF00365">
    <property type="entry name" value="PFK"/>
    <property type="match status" value="1"/>
</dbReference>
<evidence type="ECO:0000256" key="5">
    <source>
        <dbReference type="ARBA" id="ARBA00022723"/>
    </source>
</evidence>
<comment type="similarity">
    <text evidence="9">Belongs to the phosphofructokinase type A (PFKA) family.</text>
</comment>
<evidence type="ECO:0000256" key="4">
    <source>
        <dbReference type="ARBA" id="ARBA00022679"/>
    </source>
</evidence>
<dbReference type="PANTHER" id="PTHR13697:SF52">
    <property type="entry name" value="ATP-DEPENDENT 6-PHOSPHOFRUCTOKINASE 3"/>
    <property type="match status" value="1"/>
</dbReference>
<comment type="cofactor">
    <cofactor evidence="1">
        <name>Mg(2+)</name>
        <dbReference type="ChEBI" id="CHEBI:18420"/>
    </cofactor>
</comment>
<sequence>MRIAVLTGGGDAQGLNAAIEGIVYRATKSGHKVFGLIDGWKGLLDEKFYELTKEKVRNTYFVGGTIIGTSRTNPCKDEATAEKALKNFRELGFDALIAIGGEDTLGAAGKLFEKGLPAVGIPKTIDHDVAETEYTIGFETAVTIVADAIEKLHTTARSHHRVIVVEIMGRHSGWIALYGGLAGGANYILIPEVEPDIDDMIRVIK</sequence>
<evidence type="ECO:0000256" key="9">
    <source>
        <dbReference type="ARBA" id="ARBA00038478"/>
    </source>
</evidence>
<dbReference type="Proteomes" id="UP000886381">
    <property type="component" value="Unassembled WGS sequence"/>
</dbReference>